<gene>
    <name evidence="1" type="ORF">IC610_09380</name>
</gene>
<accession>A0ABR8ZBD4</accession>
<evidence type="ECO:0000313" key="2">
    <source>
        <dbReference type="Proteomes" id="UP000637299"/>
    </source>
</evidence>
<organism evidence="1 2">
    <name type="scientific">Chryseobacterium caseinilyticum</name>
    <dbReference type="NCBI Taxonomy" id="2771428"/>
    <lineage>
        <taxon>Bacteria</taxon>
        <taxon>Pseudomonadati</taxon>
        <taxon>Bacteroidota</taxon>
        <taxon>Flavobacteriia</taxon>
        <taxon>Flavobacteriales</taxon>
        <taxon>Weeksellaceae</taxon>
        <taxon>Chryseobacterium group</taxon>
        <taxon>Chryseobacterium</taxon>
    </lineage>
</organism>
<dbReference type="EMBL" id="JACYFS010000002">
    <property type="protein sequence ID" value="MBD8082628.1"/>
    <property type="molecule type" value="Genomic_DNA"/>
</dbReference>
<proteinExistence type="predicted"/>
<name>A0ABR8ZBD4_9FLAO</name>
<keyword evidence="2" id="KW-1185">Reference proteome</keyword>
<dbReference type="RefSeq" id="WP_191736625.1">
    <property type="nucleotide sequence ID" value="NZ_JACYFS010000002.1"/>
</dbReference>
<sequence>MKSLIVCIAVFFSISLKSQLGNEKDWKIIGIIMCTRLEATSIDNKAFLSFGPKIPINENNYVSLRGHFNWWDVPGKKFIVIPELDYFRKIGSFSDDSITNLYLGAGITPNAVSPKVGINFIHLFSAEFGYNFEYNTYKHFASAGFRFSIGINLVL</sequence>
<dbReference type="Proteomes" id="UP000637299">
    <property type="component" value="Unassembled WGS sequence"/>
</dbReference>
<evidence type="ECO:0008006" key="3">
    <source>
        <dbReference type="Google" id="ProtNLM"/>
    </source>
</evidence>
<reference evidence="1 2" key="1">
    <citation type="submission" date="2020-09" db="EMBL/GenBank/DDBJ databases">
        <title>Genome seq and assembly of Chryseobacterium sp.</title>
        <authorList>
            <person name="Chhetri G."/>
        </authorList>
    </citation>
    <scope>NUCLEOTIDE SEQUENCE [LARGE SCALE GENOMIC DNA]</scope>
    <source>
        <strain evidence="1 2">GCR10</strain>
    </source>
</reference>
<evidence type="ECO:0000313" key="1">
    <source>
        <dbReference type="EMBL" id="MBD8082628.1"/>
    </source>
</evidence>
<protein>
    <recommendedName>
        <fullName evidence="3">Outer membrane protein beta-barrel domain-containing protein</fullName>
    </recommendedName>
</protein>
<comment type="caution">
    <text evidence="1">The sequence shown here is derived from an EMBL/GenBank/DDBJ whole genome shotgun (WGS) entry which is preliminary data.</text>
</comment>